<evidence type="ECO:0000313" key="4">
    <source>
        <dbReference type="Proteomes" id="UP000240978"/>
    </source>
</evidence>
<protein>
    <submittedName>
        <fullName evidence="3">PAP2 superfamily protein</fullName>
    </submittedName>
</protein>
<name>A0A2P8FRS9_9BACT</name>
<dbReference type="AlphaFoldDB" id="A0A2P8FRS9"/>
<reference evidence="3 4" key="1">
    <citation type="submission" date="2018-03" db="EMBL/GenBank/DDBJ databases">
        <title>Genomic Encyclopedia of Archaeal and Bacterial Type Strains, Phase II (KMG-II): from individual species to whole genera.</title>
        <authorList>
            <person name="Goeker M."/>
        </authorList>
    </citation>
    <scope>NUCLEOTIDE SEQUENCE [LARGE SCALE GENOMIC DNA]</scope>
    <source>
        <strain evidence="3 4">DSM 18107</strain>
    </source>
</reference>
<evidence type="ECO:0000313" key="3">
    <source>
        <dbReference type="EMBL" id="PSL24438.1"/>
    </source>
</evidence>
<comment type="caution">
    <text evidence="3">The sequence shown here is derived from an EMBL/GenBank/DDBJ whole genome shotgun (WGS) entry which is preliminary data.</text>
</comment>
<accession>A0A2P8FRS9</accession>
<dbReference type="SMART" id="SM00014">
    <property type="entry name" value="acidPPc"/>
    <property type="match status" value="1"/>
</dbReference>
<feature type="domain" description="Phosphatidic acid phosphatase type 2/haloperoxidase" evidence="2">
    <location>
        <begin position="108"/>
        <end position="209"/>
    </location>
</feature>
<dbReference type="InterPro" id="IPR036938">
    <property type="entry name" value="PAP2/HPO_sf"/>
</dbReference>
<evidence type="ECO:0000259" key="2">
    <source>
        <dbReference type="SMART" id="SM00014"/>
    </source>
</evidence>
<dbReference type="PANTHER" id="PTHR14969:SF13">
    <property type="entry name" value="AT30094P"/>
    <property type="match status" value="1"/>
</dbReference>
<evidence type="ECO:0000256" key="1">
    <source>
        <dbReference type="SAM" id="MobiDB-lite"/>
    </source>
</evidence>
<organism evidence="3 4">
    <name type="scientific">Chitinophaga ginsengisoli</name>
    <dbReference type="NCBI Taxonomy" id="363837"/>
    <lineage>
        <taxon>Bacteria</taxon>
        <taxon>Pseudomonadati</taxon>
        <taxon>Bacteroidota</taxon>
        <taxon>Chitinophagia</taxon>
        <taxon>Chitinophagales</taxon>
        <taxon>Chitinophagaceae</taxon>
        <taxon>Chitinophaga</taxon>
    </lineage>
</organism>
<feature type="compositionally biased region" description="Polar residues" evidence="1">
    <location>
        <begin position="1"/>
        <end position="19"/>
    </location>
</feature>
<dbReference type="Gene3D" id="1.20.144.10">
    <property type="entry name" value="Phosphatidic acid phosphatase type 2/haloperoxidase"/>
    <property type="match status" value="1"/>
</dbReference>
<dbReference type="PANTHER" id="PTHR14969">
    <property type="entry name" value="SPHINGOSINE-1-PHOSPHATE PHOSPHOHYDROLASE"/>
    <property type="match status" value="1"/>
</dbReference>
<dbReference type="SUPFAM" id="SSF48317">
    <property type="entry name" value="Acid phosphatase/Vanadium-dependent haloperoxidase"/>
    <property type="match status" value="1"/>
</dbReference>
<dbReference type="Pfam" id="PF01569">
    <property type="entry name" value="PAP2"/>
    <property type="match status" value="1"/>
</dbReference>
<keyword evidence="4" id="KW-1185">Reference proteome</keyword>
<gene>
    <name evidence="3" type="ORF">CLV42_11525</name>
</gene>
<sequence>MALASSAQTDSLVKGTSNGIPDRTDTIRSTQLHPLRLIIPATLITYGVIARQSGALRNLNNNLSDDLWTRHHHSKTPIDNYLQWSPAVALLGLQLAGIKGQDKFADLSIKYGMSFLLNTALTEMIKKSWKEWRPDSSNQYSFPSGHTSNAFMAAELLRLEYRNVSPWYGVAGYAAAAATGFLRMYNNKHWFSDVVAGAGVGILSTDIVWWTYPVLKRWAVGKGKDVSTMIVPYYTPYTGAGLCLAHHF</sequence>
<proteinExistence type="predicted"/>
<dbReference type="InterPro" id="IPR000326">
    <property type="entry name" value="PAP2/HPO"/>
</dbReference>
<dbReference type="Proteomes" id="UP000240978">
    <property type="component" value="Unassembled WGS sequence"/>
</dbReference>
<feature type="region of interest" description="Disordered" evidence="1">
    <location>
        <begin position="1"/>
        <end position="25"/>
    </location>
</feature>
<dbReference type="EMBL" id="PYGK01000015">
    <property type="protein sequence ID" value="PSL24438.1"/>
    <property type="molecule type" value="Genomic_DNA"/>
</dbReference>